<gene>
    <name evidence="2" type="ORF">FHP24_27370</name>
</gene>
<dbReference type="GO" id="GO:0003677">
    <property type="term" value="F:DNA binding"/>
    <property type="evidence" value="ECO:0007669"/>
    <property type="project" value="InterPro"/>
</dbReference>
<protein>
    <submittedName>
        <fullName evidence="2">Helix-turn-helix transcriptional regulator</fullName>
    </submittedName>
</protein>
<dbReference type="PROSITE" id="PS50943">
    <property type="entry name" value="HTH_CROC1"/>
    <property type="match status" value="1"/>
</dbReference>
<sequence>MSRDDTTQDGPHPVDIYVGQRVRMRRNQLGMSQSTLGDGLGLTFQQVQKYERGANRISTSKLYEIATVLSVPITYFFEDLTLEHKIENKPTAALNRHQEYLSSPEGY</sequence>
<dbReference type="Proteomes" id="UP000311605">
    <property type="component" value="Unassembled WGS sequence"/>
</dbReference>
<name>A0A5C4X934_9HYPH</name>
<dbReference type="InterPro" id="IPR010982">
    <property type="entry name" value="Lambda_DNA-bd_dom_sf"/>
</dbReference>
<proteinExistence type="predicted"/>
<evidence type="ECO:0000259" key="1">
    <source>
        <dbReference type="PROSITE" id="PS50943"/>
    </source>
</evidence>
<reference evidence="2 3" key="1">
    <citation type="submission" date="2019-06" db="EMBL/GenBank/DDBJ databases">
        <title>The draft genome of Rhizobium smilacinae PTYR-5.</title>
        <authorList>
            <person name="Liu L."/>
            <person name="Li L."/>
            <person name="Zhang X."/>
        </authorList>
    </citation>
    <scope>NUCLEOTIDE SEQUENCE [LARGE SCALE GENOMIC DNA]</scope>
    <source>
        <strain evidence="2 3">PTYR-5</strain>
    </source>
</reference>
<evidence type="ECO:0000313" key="2">
    <source>
        <dbReference type="EMBL" id="TNM59892.1"/>
    </source>
</evidence>
<feature type="domain" description="HTH cro/C1-type" evidence="1">
    <location>
        <begin position="22"/>
        <end position="76"/>
    </location>
</feature>
<dbReference type="RefSeq" id="WP_139679416.1">
    <property type="nucleotide sequence ID" value="NZ_VDMN01000011.1"/>
</dbReference>
<evidence type="ECO:0000313" key="3">
    <source>
        <dbReference type="Proteomes" id="UP000311605"/>
    </source>
</evidence>
<dbReference type="AlphaFoldDB" id="A0A5C4X934"/>
<dbReference type="SMART" id="SM00530">
    <property type="entry name" value="HTH_XRE"/>
    <property type="match status" value="1"/>
</dbReference>
<keyword evidence="3" id="KW-1185">Reference proteome</keyword>
<dbReference type="Gene3D" id="1.10.260.40">
    <property type="entry name" value="lambda repressor-like DNA-binding domains"/>
    <property type="match status" value="1"/>
</dbReference>
<dbReference type="EMBL" id="VDMN01000011">
    <property type="protein sequence ID" value="TNM59892.1"/>
    <property type="molecule type" value="Genomic_DNA"/>
</dbReference>
<dbReference type="InterPro" id="IPR001387">
    <property type="entry name" value="Cro/C1-type_HTH"/>
</dbReference>
<dbReference type="OrthoDB" id="8404757at2"/>
<organism evidence="2 3">
    <name type="scientific">Aliirhizobium smilacinae</name>
    <dbReference type="NCBI Taxonomy" id="1395944"/>
    <lineage>
        <taxon>Bacteria</taxon>
        <taxon>Pseudomonadati</taxon>
        <taxon>Pseudomonadota</taxon>
        <taxon>Alphaproteobacteria</taxon>
        <taxon>Hyphomicrobiales</taxon>
        <taxon>Rhizobiaceae</taxon>
        <taxon>Aliirhizobium</taxon>
    </lineage>
</organism>
<accession>A0A5C4X934</accession>
<dbReference type="SUPFAM" id="SSF47413">
    <property type="entry name" value="lambda repressor-like DNA-binding domains"/>
    <property type="match status" value="1"/>
</dbReference>
<comment type="caution">
    <text evidence="2">The sequence shown here is derived from an EMBL/GenBank/DDBJ whole genome shotgun (WGS) entry which is preliminary data.</text>
</comment>
<dbReference type="Pfam" id="PF01381">
    <property type="entry name" value="HTH_3"/>
    <property type="match status" value="1"/>
</dbReference>
<dbReference type="CDD" id="cd00093">
    <property type="entry name" value="HTH_XRE"/>
    <property type="match status" value="1"/>
</dbReference>